<dbReference type="Proteomes" id="UP000278036">
    <property type="component" value="Unassembled WGS sequence"/>
</dbReference>
<reference evidence="3 6" key="1">
    <citation type="submission" date="2018-09" db="EMBL/GenBank/DDBJ databases">
        <title>Roseomonas sp. nov., isolated from feces of Tibetan antelopes in the Qinghai-Tibet plateau, China.</title>
        <authorList>
            <person name="Tian Z."/>
        </authorList>
    </citation>
    <scope>NUCLEOTIDE SEQUENCE [LARGE SCALE GENOMIC DNA]</scope>
    <source>
        <strain evidence="4 5">Z23</strain>
        <strain evidence="3 6">Z24</strain>
    </source>
</reference>
<dbReference type="GO" id="GO:0003955">
    <property type="term" value="F:NAD(P)H dehydrogenase (quinone) activity"/>
    <property type="evidence" value="ECO:0007669"/>
    <property type="project" value="TreeGrafter"/>
</dbReference>
<organism evidence="3 6">
    <name type="scientific">Teichococcus wenyumeiae</name>
    <dbReference type="NCBI Taxonomy" id="2478470"/>
    <lineage>
        <taxon>Bacteria</taxon>
        <taxon>Pseudomonadati</taxon>
        <taxon>Pseudomonadota</taxon>
        <taxon>Alphaproteobacteria</taxon>
        <taxon>Acetobacterales</taxon>
        <taxon>Roseomonadaceae</taxon>
        <taxon>Roseomonas</taxon>
    </lineage>
</organism>
<keyword evidence="1" id="KW-0560">Oxidoreductase</keyword>
<dbReference type="FunCoup" id="A0A3A9JJN1">
    <property type="interactions" value="18"/>
</dbReference>
<sequence length="191" mass="20716">MPETLILLFHPEPARSRANAALARAAAVLPGVEVVQMQPLYPGGAIDVPAEVARLLRARRLVLQFPVQWYAPPPLLQQWQDTVLTRMFYEAPDTEGRRMQGRPLLVAATAGNVPEAYGPGGINLFPLEELLRPLQATASRCALAWSPPFLLHAANRLDEAGLAEAGGRYAARLRRWQAETAAGDGRPALAG</sequence>
<evidence type="ECO:0000259" key="2">
    <source>
        <dbReference type="Pfam" id="PF02525"/>
    </source>
</evidence>
<dbReference type="EMBL" id="RAQU01000065">
    <property type="protein sequence ID" value="RKK03884.1"/>
    <property type="molecule type" value="Genomic_DNA"/>
</dbReference>
<dbReference type="GO" id="GO:0010181">
    <property type="term" value="F:FMN binding"/>
    <property type="evidence" value="ECO:0007669"/>
    <property type="project" value="TreeGrafter"/>
</dbReference>
<dbReference type="OrthoDB" id="9798454at2"/>
<dbReference type="InParanoid" id="A0A3A9JJN1"/>
<dbReference type="PANTHER" id="PTHR47307:SF2">
    <property type="entry name" value="GLUTATHIONE-REGULATED POTASSIUM-EFFLUX SYSTEM ANCILLARY PROTEIN KEFF"/>
    <property type="match status" value="1"/>
</dbReference>
<dbReference type="Pfam" id="PF02525">
    <property type="entry name" value="Flavodoxin_2"/>
    <property type="match status" value="1"/>
</dbReference>
<dbReference type="InterPro" id="IPR003680">
    <property type="entry name" value="Flavodoxin_fold"/>
</dbReference>
<dbReference type="EMBL" id="RFLX01000001">
    <property type="protein sequence ID" value="RMI27372.1"/>
    <property type="molecule type" value="Genomic_DNA"/>
</dbReference>
<evidence type="ECO:0000313" key="4">
    <source>
        <dbReference type="EMBL" id="RMI27372.1"/>
    </source>
</evidence>
<evidence type="ECO:0000256" key="1">
    <source>
        <dbReference type="ARBA" id="ARBA00023002"/>
    </source>
</evidence>
<dbReference type="InterPro" id="IPR029039">
    <property type="entry name" value="Flavoprotein-like_sf"/>
</dbReference>
<dbReference type="AlphaFoldDB" id="A0A3A9JJN1"/>
<proteinExistence type="predicted"/>
<comment type="caution">
    <text evidence="3">The sequence shown here is derived from an EMBL/GenBank/DDBJ whole genome shotgun (WGS) entry which is preliminary data.</text>
</comment>
<name>A0A3A9JJN1_9PROT</name>
<evidence type="ECO:0000313" key="5">
    <source>
        <dbReference type="Proteomes" id="UP000274097"/>
    </source>
</evidence>
<dbReference type="InterPro" id="IPR046980">
    <property type="entry name" value="KefG/KefF"/>
</dbReference>
<protein>
    <submittedName>
        <fullName evidence="3">Flavodoxin family protein</fullName>
    </submittedName>
</protein>
<dbReference type="Proteomes" id="UP000274097">
    <property type="component" value="Unassembled WGS sequence"/>
</dbReference>
<feature type="domain" description="Flavodoxin-like fold" evidence="2">
    <location>
        <begin position="4"/>
        <end position="173"/>
    </location>
</feature>
<dbReference type="Gene3D" id="3.40.50.360">
    <property type="match status" value="1"/>
</dbReference>
<dbReference type="RefSeq" id="WP_120638621.1">
    <property type="nucleotide sequence ID" value="NZ_RAQU01000065.1"/>
</dbReference>
<evidence type="ECO:0000313" key="6">
    <source>
        <dbReference type="Proteomes" id="UP000278036"/>
    </source>
</evidence>
<evidence type="ECO:0000313" key="3">
    <source>
        <dbReference type="EMBL" id="RKK03884.1"/>
    </source>
</evidence>
<dbReference type="PANTHER" id="PTHR47307">
    <property type="entry name" value="GLUTATHIONE-REGULATED POTASSIUM-EFFLUX SYSTEM ANCILLARY PROTEIN KEFG"/>
    <property type="match status" value="1"/>
</dbReference>
<dbReference type="SUPFAM" id="SSF52218">
    <property type="entry name" value="Flavoproteins"/>
    <property type="match status" value="1"/>
</dbReference>
<gene>
    <name evidence="3" type="ORF">D6Z83_12360</name>
    <name evidence="4" type="ORF">EBE87_01040</name>
</gene>
<keyword evidence="5" id="KW-1185">Reference proteome</keyword>
<dbReference type="GO" id="GO:0009055">
    <property type="term" value="F:electron transfer activity"/>
    <property type="evidence" value="ECO:0007669"/>
    <property type="project" value="TreeGrafter"/>
</dbReference>
<accession>A0A3A9JJN1</accession>